<dbReference type="InterPro" id="IPR017972">
    <property type="entry name" value="Cyt_P450_CS"/>
</dbReference>
<dbReference type="EMBL" id="CP120631">
    <property type="protein sequence ID" value="WEW62046.1"/>
    <property type="molecule type" value="Genomic_DNA"/>
</dbReference>
<keyword evidence="11" id="KW-1185">Reference proteome</keyword>
<evidence type="ECO:0000313" key="11">
    <source>
        <dbReference type="Proteomes" id="UP001219355"/>
    </source>
</evidence>
<dbReference type="SUPFAM" id="SSF48264">
    <property type="entry name" value="Cytochrome P450"/>
    <property type="match status" value="1"/>
</dbReference>
<dbReference type="InterPro" id="IPR050121">
    <property type="entry name" value="Cytochrome_P450_monoxygenase"/>
</dbReference>
<evidence type="ECO:0000256" key="7">
    <source>
        <dbReference type="ARBA" id="ARBA00023033"/>
    </source>
</evidence>
<evidence type="ECO:0000256" key="5">
    <source>
        <dbReference type="ARBA" id="ARBA00023002"/>
    </source>
</evidence>
<keyword evidence="4 8" id="KW-0479">Metal-binding</keyword>
<dbReference type="InterPro" id="IPR001128">
    <property type="entry name" value="Cyt_P450"/>
</dbReference>
<sequence length="424" mass="49158">MVCGAVLIYAIGSIAYRLYFSPLSQFPGPRLAAATLWYEFYYDVILKGQFTFKIKELHQKYGPIIRIGPYELHINDPDYYNILYSHNPPRDKYHYYVKPFDFPLSSFGTENAQLHRRRRAAMNPFFSRGKVLRQEALLQELIQNFCNRIEDFRRSGKVAPLSLGFTCLSTDLITSFVIGRSYRYIESPDWHPYWGQTLRSASEFGVVLRQLTWTLPILKSIPRSWAVAVNPGLALFFNLAKRIEERIVEVQTERNSTTMEDATLEKGHTLFDQVLESKLPPHEKQPQRLAEEVRSVVGAGTETTSNALTVITFHLLSNPEKLSRLRDELWAVEPNSKAEIKLCDLEKLPYLRKSDDQVIQYKQYRIPPGTAVGMTSVLQHHDESIFPDSYSYVPERWLDLEERKRLEKYLVAFSKGSRRCIGMK</sequence>
<evidence type="ECO:0000256" key="8">
    <source>
        <dbReference type="PIRSR" id="PIRSR602401-1"/>
    </source>
</evidence>
<dbReference type="CDD" id="cd11062">
    <property type="entry name" value="CYP58-like"/>
    <property type="match status" value="1"/>
</dbReference>
<dbReference type="AlphaFoldDB" id="A0AAF0DRK8"/>
<evidence type="ECO:0000256" key="3">
    <source>
        <dbReference type="ARBA" id="ARBA00022617"/>
    </source>
</evidence>
<reference evidence="10" key="1">
    <citation type="submission" date="2023-03" db="EMBL/GenBank/DDBJ databases">
        <title>Emydomyces testavorans Genome Sequence.</title>
        <authorList>
            <person name="Hoyer L."/>
        </authorList>
    </citation>
    <scope>NUCLEOTIDE SEQUENCE</scope>
    <source>
        <strain evidence="10">16-2883</strain>
    </source>
</reference>
<dbReference type="PANTHER" id="PTHR24305:SF157">
    <property type="entry name" value="N-ACETYLTRYPTOPHAN 6-HYDROXYLASE IVOC-RELATED"/>
    <property type="match status" value="1"/>
</dbReference>
<dbReference type="GO" id="GO:0005506">
    <property type="term" value="F:iron ion binding"/>
    <property type="evidence" value="ECO:0007669"/>
    <property type="project" value="InterPro"/>
</dbReference>
<name>A0AAF0DRK8_9EURO</name>
<keyword evidence="7 9" id="KW-0503">Monooxygenase</keyword>
<dbReference type="GO" id="GO:0004497">
    <property type="term" value="F:monooxygenase activity"/>
    <property type="evidence" value="ECO:0007669"/>
    <property type="project" value="UniProtKB-KW"/>
</dbReference>
<keyword evidence="6 8" id="KW-0408">Iron</keyword>
<dbReference type="InterPro" id="IPR002401">
    <property type="entry name" value="Cyt_P450_E_grp-I"/>
</dbReference>
<keyword evidence="3 8" id="KW-0349">Heme</keyword>
<dbReference type="Gene3D" id="1.10.630.10">
    <property type="entry name" value="Cytochrome P450"/>
    <property type="match status" value="1"/>
</dbReference>
<dbReference type="PANTHER" id="PTHR24305">
    <property type="entry name" value="CYTOCHROME P450"/>
    <property type="match status" value="1"/>
</dbReference>
<dbReference type="Pfam" id="PF00067">
    <property type="entry name" value="p450"/>
    <property type="match status" value="2"/>
</dbReference>
<dbReference type="GO" id="GO:0020037">
    <property type="term" value="F:heme binding"/>
    <property type="evidence" value="ECO:0007669"/>
    <property type="project" value="InterPro"/>
</dbReference>
<feature type="binding site" description="axial binding residue" evidence="8">
    <location>
        <position position="420"/>
    </location>
    <ligand>
        <name>heme</name>
        <dbReference type="ChEBI" id="CHEBI:30413"/>
    </ligand>
    <ligandPart>
        <name>Fe</name>
        <dbReference type="ChEBI" id="CHEBI:18248"/>
    </ligandPart>
</feature>
<dbReference type="InterPro" id="IPR036396">
    <property type="entry name" value="Cyt_P450_sf"/>
</dbReference>
<dbReference type="PRINTS" id="PR00463">
    <property type="entry name" value="EP450I"/>
</dbReference>
<evidence type="ECO:0000256" key="2">
    <source>
        <dbReference type="ARBA" id="ARBA00010617"/>
    </source>
</evidence>
<comment type="cofactor">
    <cofactor evidence="1 8">
        <name>heme</name>
        <dbReference type="ChEBI" id="CHEBI:30413"/>
    </cofactor>
</comment>
<evidence type="ECO:0008006" key="12">
    <source>
        <dbReference type="Google" id="ProtNLM"/>
    </source>
</evidence>
<dbReference type="GO" id="GO:0016705">
    <property type="term" value="F:oxidoreductase activity, acting on paired donors, with incorporation or reduction of molecular oxygen"/>
    <property type="evidence" value="ECO:0007669"/>
    <property type="project" value="InterPro"/>
</dbReference>
<dbReference type="PROSITE" id="PS00086">
    <property type="entry name" value="CYTOCHROME_P450"/>
    <property type="match status" value="1"/>
</dbReference>
<protein>
    <recommendedName>
        <fullName evidence="12">Cytochrome P450</fullName>
    </recommendedName>
</protein>
<proteinExistence type="inferred from homology"/>
<keyword evidence="5 9" id="KW-0560">Oxidoreductase</keyword>
<evidence type="ECO:0000256" key="4">
    <source>
        <dbReference type="ARBA" id="ARBA00022723"/>
    </source>
</evidence>
<gene>
    <name evidence="10" type="ORF">PRK78_007546</name>
</gene>
<organism evidence="10 11">
    <name type="scientific">Emydomyces testavorans</name>
    <dbReference type="NCBI Taxonomy" id="2070801"/>
    <lineage>
        <taxon>Eukaryota</taxon>
        <taxon>Fungi</taxon>
        <taxon>Dikarya</taxon>
        <taxon>Ascomycota</taxon>
        <taxon>Pezizomycotina</taxon>
        <taxon>Eurotiomycetes</taxon>
        <taxon>Eurotiomycetidae</taxon>
        <taxon>Onygenales</taxon>
        <taxon>Nannizziopsiaceae</taxon>
        <taxon>Emydomyces</taxon>
    </lineage>
</organism>
<dbReference type="Proteomes" id="UP001219355">
    <property type="component" value="Chromosome 5"/>
</dbReference>
<accession>A0AAF0DRK8</accession>
<evidence type="ECO:0000256" key="9">
    <source>
        <dbReference type="RuleBase" id="RU000461"/>
    </source>
</evidence>
<comment type="similarity">
    <text evidence="2 9">Belongs to the cytochrome P450 family.</text>
</comment>
<evidence type="ECO:0000256" key="6">
    <source>
        <dbReference type="ARBA" id="ARBA00023004"/>
    </source>
</evidence>
<evidence type="ECO:0000256" key="1">
    <source>
        <dbReference type="ARBA" id="ARBA00001971"/>
    </source>
</evidence>
<evidence type="ECO:0000313" key="10">
    <source>
        <dbReference type="EMBL" id="WEW62046.1"/>
    </source>
</evidence>